<feature type="domain" description="Reverse transcriptase" evidence="1">
    <location>
        <begin position="1"/>
        <end position="195"/>
    </location>
</feature>
<dbReference type="EMBL" id="JAEFBJ010000011">
    <property type="protein sequence ID" value="KAG7556339.1"/>
    <property type="molecule type" value="Genomic_DNA"/>
</dbReference>
<evidence type="ECO:0000313" key="2">
    <source>
        <dbReference type="EMBL" id="KAG7556339.1"/>
    </source>
</evidence>
<dbReference type="InterPro" id="IPR000477">
    <property type="entry name" value="RT_dom"/>
</dbReference>
<dbReference type="PANTHER" id="PTHR33116:SF78">
    <property type="entry name" value="OS12G0587133 PROTEIN"/>
    <property type="match status" value="1"/>
</dbReference>
<reference evidence="2 3" key="1">
    <citation type="submission" date="2020-12" db="EMBL/GenBank/DDBJ databases">
        <title>Concerted genomic and epigenomic changes stabilize Arabidopsis allopolyploids.</title>
        <authorList>
            <person name="Chen Z."/>
        </authorList>
    </citation>
    <scope>NUCLEOTIDE SEQUENCE [LARGE SCALE GENOMIC DNA]</scope>
    <source>
        <strain evidence="2">As9502</strain>
        <tissue evidence="2">Leaf</tissue>
    </source>
</reference>
<dbReference type="PANTHER" id="PTHR33116">
    <property type="entry name" value="REVERSE TRANSCRIPTASE ZINC-BINDING DOMAIN-CONTAINING PROTEIN-RELATED-RELATED"/>
    <property type="match status" value="1"/>
</dbReference>
<dbReference type="OrthoDB" id="1609566at2759"/>
<protein>
    <submittedName>
        <fullName evidence="2">Reverse transcriptase domain</fullName>
    </submittedName>
</protein>
<dbReference type="Pfam" id="PF00078">
    <property type="entry name" value="RVT_1"/>
    <property type="match status" value="1"/>
</dbReference>
<keyword evidence="2" id="KW-0548">Nucleotidyltransferase</keyword>
<proteinExistence type="predicted"/>
<comment type="caution">
    <text evidence="2">The sequence shown here is derived from an EMBL/GenBank/DDBJ whole genome shotgun (WGS) entry which is preliminary data.</text>
</comment>
<name>A0A8T1ZBB3_ARASU</name>
<keyword evidence="2" id="KW-0808">Transferase</keyword>
<dbReference type="InterPro" id="IPR026960">
    <property type="entry name" value="RVT-Znf"/>
</dbReference>
<dbReference type="AlphaFoldDB" id="A0A8T1ZBB3"/>
<evidence type="ECO:0000259" key="1">
    <source>
        <dbReference type="PROSITE" id="PS50878"/>
    </source>
</evidence>
<dbReference type="Proteomes" id="UP000694251">
    <property type="component" value="Chromosome 11"/>
</dbReference>
<dbReference type="Pfam" id="PF13966">
    <property type="entry name" value="zf-RVT"/>
    <property type="match status" value="1"/>
</dbReference>
<accession>A0A8T1ZBB3</accession>
<dbReference type="GO" id="GO:0003964">
    <property type="term" value="F:RNA-directed DNA polymerase activity"/>
    <property type="evidence" value="ECO:0007669"/>
    <property type="project" value="UniProtKB-KW"/>
</dbReference>
<gene>
    <name evidence="2" type="ORF">ISN44_As11g023780</name>
</gene>
<evidence type="ECO:0000313" key="3">
    <source>
        <dbReference type="Proteomes" id="UP000694251"/>
    </source>
</evidence>
<organism evidence="2 3">
    <name type="scientific">Arabidopsis suecica</name>
    <name type="common">Swedish thale-cress</name>
    <name type="synonym">Cardaminopsis suecica</name>
    <dbReference type="NCBI Taxonomy" id="45249"/>
    <lineage>
        <taxon>Eukaryota</taxon>
        <taxon>Viridiplantae</taxon>
        <taxon>Streptophyta</taxon>
        <taxon>Embryophyta</taxon>
        <taxon>Tracheophyta</taxon>
        <taxon>Spermatophyta</taxon>
        <taxon>Magnoliopsida</taxon>
        <taxon>eudicotyledons</taxon>
        <taxon>Gunneridae</taxon>
        <taxon>Pentapetalae</taxon>
        <taxon>rosids</taxon>
        <taxon>malvids</taxon>
        <taxon>Brassicales</taxon>
        <taxon>Brassicaceae</taxon>
        <taxon>Camelineae</taxon>
        <taxon>Arabidopsis</taxon>
    </lineage>
</organism>
<keyword evidence="2" id="KW-0695">RNA-directed DNA polymerase</keyword>
<sequence length="638" mass="73184">MVHGYNRRNISPSGMLKVDLRKAFDSVRWVFIMSALRALAIPDRFINWIHQCISTPSFTVSVNGSNGGFFKSTKGLRQGDPLSPYLFVLSMEVFSKLLHSRFASGYIHYHPNASDISISHLMFADDVMIFFDGGSSSLHGICETLDDFASWSGLNVNKDKSQLFHAGLDLIESSTLVEYGFPVGTLPIRYLGLPLMCRKLRIAEYEPLLEKVTRKFNSWAFKCLSFAGRVQLIASVIYGLVNFWMSTFILPKGCINRIEALCSRFLWSGNIVEGKGAKISWVALCLPKNEGGLGLRRFSDWNKTLCLRLIWLLFENNGSLWAKWHHHHHLRNTSFWMADASPNHPWTWRMLLNLRPLAENFVKCNVGNGQRASFWHDSWTALGPLIKILGDYGSRPLRIPLTATVADAYSPAGWRLPLSRSAAALTIFDHINALAPPADDLLADSYSWCVGNDVCNGFSTARTWEVLRPRDSIKEWTSSVWFKGAVPKHAFTMWVCHLNRLPTRQRLAAWGQIQTSECCLCTIETETRDHLFLACEFSSQIWRMVFNRLCPRQRLFCSWAELLSWTRLSSSSAPSLLRKVVAQVMVYTIWRQRNNVLHNSQRLAPHLIFKMLDRELRNIITSRRRKKRWRNLMLLWFS</sequence>
<dbReference type="PROSITE" id="PS50878">
    <property type="entry name" value="RT_POL"/>
    <property type="match status" value="1"/>
</dbReference>
<keyword evidence="3" id="KW-1185">Reference proteome</keyword>